<dbReference type="PANTHER" id="PTHR23022:SF129">
    <property type="entry name" value="TRANSPOSABLE ELEMENT TC3 TRANSPOSASE"/>
    <property type="match status" value="1"/>
</dbReference>
<keyword evidence="4" id="KW-1185">Reference proteome</keyword>
<proteinExistence type="predicted"/>
<gene>
    <name evidence="3" type="ORF">P43SY_009967</name>
</gene>
<comment type="caution">
    <text evidence="3">The sequence shown here is derived from an EMBL/GenBank/DDBJ whole genome shotgun (WGS) entry which is preliminary data.</text>
</comment>
<name>A0AAD5LTW0_PYTIN</name>
<dbReference type="InterPro" id="IPR009057">
    <property type="entry name" value="Homeodomain-like_sf"/>
</dbReference>
<reference evidence="3" key="1">
    <citation type="submission" date="2021-12" db="EMBL/GenBank/DDBJ databases">
        <title>Prjna785345.</title>
        <authorList>
            <person name="Rujirawat T."/>
            <person name="Krajaejun T."/>
        </authorList>
    </citation>
    <scope>NUCLEOTIDE SEQUENCE</scope>
    <source>
        <strain evidence="3">Pi057C3</strain>
    </source>
</reference>
<organism evidence="3 4">
    <name type="scientific">Pythium insidiosum</name>
    <name type="common">Pythiosis disease agent</name>
    <dbReference type="NCBI Taxonomy" id="114742"/>
    <lineage>
        <taxon>Eukaryota</taxon>
        <taxon>Sar</taxon>
        <taxon>Stramenopiles</taxon>
        <taxon>Oomycota</taxon>
        <taxon>Peronosporomycetes</taxon>
        <taxon>Pythiales</taxon>
        <taxon>Pythiaceae</taxon>
        <taxon>Pythium</taxon>
    </lineage>
</organism>
<protein>
    <recommendedName>
        <fullName evidence="5">Transposase</fullName>
    </recommendedName>
</protein>
<dbReference type="Pfam" id="PF13936">
    <property type="entry name" value="HTH_38"/>
    <property type="match status" value="1"/>
</dbReference>
<evidence type="ECO:0000313" key="4">
    <source>
        <dbReference type="Proteomes" id="UP001209570"/>
    </source>
</evidence>
<dbReference type="InterPro" id="IPR025246">
    <property type="entry name" value="IS30-like_HTH"/>
</dbReference>
<accession>A0AAD5LTW0</accession>
<evidence type="ECO:0000313" key="3">
    <source>
        <dbReference type="EMBL" id="KAJ0393348.1"/>
    </source>
</evidence>
<dbReference type="InterPro" id="IPR038717">
    <property type="entry name" value="Tc1-like_DDE_dom"/>
</dbReference>
<dbReference type="Gene3D" id="1.10.10.60">
    <property type="entry name" value="Homeodomain-like"/>
    <property type="match status" value="1"/>
</dbReference>
<dbReference type="EMBL" id="JAKCXM010000502">
    <property type="protein sequence ID" value="KAJ0393348.1"/>
    <property type="molecule type" value="Genomic_DNA"/>
</dbReference>
<feature type="domain" description="Transposase IS30-like HTH" evidence="2">
    <location>
        <begin position="3"/>
        <end position="45"/>
    </location>
</feature>
<dbReference type="InterPro" id="IPR052338">
    <property type="entry name" value="Transposase_5"/>
</dbReference>
<evidence type="ECO:0000259" key="2">
    <source>
        <dbReference type="Pfam" id="PF13936"/>
    </source>
</evidence>
<dbReference type="Proteomes" id="UP001209570">
    <property type="component" value="Unassembled WGS sequence"/>
</dbReference>
<dbReference type="Gene3D" id="3.30.420.10">
    <property type="entry name" value="Ribonuclease H-like superfamily/Ribonuclease H"/>
    <property type="match status" value="1"/>
</dbReference>
<dbReference type="Pfam" id="PF13358">
    <property type="entry name" value="DDE_3"/>
    <property type="match status" value="1"/>
</dbReference>
<feature type="domain" description="Tc1-like transposase DDE" evidence="1">
    <location>
        <begin position="140"/>
        <end position="290"/>
    </location>
</feature>
<evidence type="ECO:0000259" key="1">
    <source>
        <dbReference type="Pfam" id="PF13358"/>
    </source>
</evidence>
<evidence type="ECO:0008006" key="5">
    <source>
        <dbReference type="Google" id="ProtNLM"/>
    </source>
</evidence>
<dbReference type="InterPro" id="IPR036397">
    <property type="entry name" value="RNaseH_sf"/>
</dbReference>
<dbReference type="PANTHER" id="PTHR23022">
    <property type="entry name" value="TRANSPOSABLE ELEMENT-RELATED"/>
    <property type="match status" value="1"/>
</dbReference>
<dbReference type="SUPFAM" id="SSF46689">
    <property type="entry name" value="Homeodomain-like"/>
    <property type="match status" value="1"/>
</dbReference>
<sequence>MGRYPRLSKDERGHIRGLREAGLTIKAIAARLGRSTGAISKALKQRRSLPKVRGRKPKLSDRALRRLLRAASTGLYSSAKLVDRCELRCGARTVRRILFRVDYLVYTKMDRTLALTKKHKEARLAWARQQLFAGEMWSSTIFSDEKKFNLDGPDGYKEYWRDLRREPRQYVQRQNGGGSVMVWGAFCAKGISELVVLVGKQRSHNYVWTLSESLLPFAHVHYGTEFLFQQDNAPIHTSAETRAFLAEQGVQLIEWPARSPDLNPIENLWAILSRKVYENGRQYDSVSELRDAIILAWKALPHSTLQGLVDSMPRRCQAVIERRGNKTDY</sequence>
<dbReference type="AlphaFoldDB" id="A0AAD5LTW0"/>
<dbReference type="GO" id="GO:0003676">
    <property type="term" value="F:nucleic acid binding"/>
    <property type="evidence" value="ECO:0007669"/>
    <property type="project" value="InterPro"/>
</dbReference>